<evidence type="ECO:0008006" key="3">
    <source>
        <dbReference type="Google" id="ProtNLM"/>
    </source>
</evidence>
<reference evidence="1" key="1">
    <citation type="submission" date="2023-07" db="EMBL/GenBank/DDBJ databases">
        <authorList>
            <person name="Kim M.K."/>
        </authorList>
    </citation>
    <scope>NUCLEOTIDE SEQUENCE</scope>
    <source>
        <strain evidence="1">ASUV-10-1</strain>
    </source>
</reference>
<dbReference type="RefSeq" id="WP_305008962.1">
    <property type="nucleotide sequence ID" value="NZ_JAUQSY010000021.1"/>
</dbReference>
<dbReference type="EMBL" id="JAUQSY010000021">
    <property type="protein sequence ID" value="MDO7877523.1"/>
    <property type="molecule type" value="Genomic_DNA"/>
</dbReference>
<protein>
    <recommendedName>
        <fullName evidence="3">Carboxypeptidase regulatory-like domain-containing protein</fullName>
    </recommendedName>
</protein>
<comment type="caution">
    <text evidence="1">The sequence shown here is derived from an EMBL/GenBank/DDBJ whole genome shotgun (WGS) entry which is preliminary data.</text>
</comment>
<evidence type="ECO:0000313" key="2">
    <source>
        <dbReference type="Proteomes" id="UP001176429"/>
    </source>
</evidence>
<dbReference type="Proteomes" id="UP001176429">
    <property type="component" value="Unassembled WGS sequence"/>
</dbReference>
<accession>A0ABT9BIM1</accession>
<sequence>MNRSLSFAQPLAVTSSSTVRTATSAPYLRALVLGGLAMLGSAGAAFAQNISSVEAKQGDAQALFLTVNNPALQRMQVQVVCLDNHTRITNEVNRQASYGTKLHFKGMPAGAYAVLLRVGRERYRYNVQVADQKQTIISVSGEALAKPLAAATTR</sequence>
<proteinExistence type="predicted"/>
<organism evidence="1 2">
    <name type="scientific">Hymenobacter aranciens</name>
    <dbReference type="NCBI Taxonomy" id="3063996"/>
    <lineage>
        <taxon>Bacteria</taxon>
        <taxon>Pseudomonadati</taxon>
        <taxon>Bacteroidota</taxon>
        <taxon>Cytophagia</taxon>
        <taxon>Cytophagales</taxon>
        <taxon>Hymenobacteraceae</taxon>
        <taxon>Hymenobacter</taxon>
    </lineage>
</organism>
<keyword evidence="2" id="KW-1185">Reference proteome</keyword>
<evidence type="ECO:0000313" key="1">
    <source>
        <dbReference type="EMBL" id="MDO7877523.1"/>
    </source>
</evidence>
<name>A0ABT9BIM1_9BACT</name>
<gene>
    <name evidence="1" type="ORF">Q5H93_22480</name>
</gene>